<dbReference type="PANTHER" id="PTHR30004">
    <property type="entry name" value="4-HYDROXYTHREONINE-4-PHOSPHATE DEHYDROGENASE"/>
    <property type="match status" value="1"/>
</dbReference>
<dbReference type="InterPro" id="IPR005255">
    <property type="entry name" value="PdxA_fam"/>
</dbReference>
<dbReference type="Pfam" id="PF04166">
    <property type="entry name" value="PdxA"/>
    <property type="match status" value="1"/>
</dbReference>
<dbReference type="EMBL" id="JAFCIQ010000002">
    <property type="protein sequence ID" value="MBM2765555.1"/>
    <property type="molecule type" value="Genomic_DNA"/>
</dbReference>
<accession>A0ABS2AY37</accession>
<evidence type="ECO:0000313" key="4">
    <source>
        <dbReference type="EMBL" id="MBM2765555.1"/>
    </source>
</evidence>
<gene>
    <name evidence="4" type="ORF">JQK92_03860</name>
</gene>
<evidence type="ECO:0000256" key="3">
    <source>
        <dbReference type="ARBA" id="ARBA00023027"/>
    </source>
</evidence>
<reference evidence="4 5" key="1">
    <citation type="submission" date="2021-02" db="EMBL/GenBank/DDBJ databases">
        <title>Draft genome of the type strains Burkholderia anthina DSM16086.</title>
        <authorList>
            <person name="Hertel R."/>
            <person name="Meissner J."/>
            <person name="Poehlein A."/>
            <person name="Daniel R."/>
            <person name="Commichau F.M."/>
        </authorList>
    </citation>
    <scope>NUCLEOTIDE SEQUENCE [LARGE SCALE GENOMIC DNA]</scope>
    <source>
        <strain evidence="4 5">DSM 16086</strain>
    </source>
</reference>
<evidence type="ECO:0000313" key="5">
    <source>
        <dbReference type="Proteomes" id="UP000755577"/>
    </source>
</evidence>
<name>A0ABS2AY37_9BURK</name>
<dbReference type="SUPFAM" id="SSF53659">
    <property type="entry name" value="Isocitrate/Isopropylmalate dehydrogenase-like"/>
    <property type="match status" value="1"/>
</dbReference>
<evidence type="ECO:0000256" key="2">
    <source>
        <dbReference type="ARBA" id="ARBA00023002"/>
    </source>
</evidence>
<keyword evidence="5" id="KW-1185">Reference proteome</keyword>
<keyword evidence="3" id="KW-0520">NAD</keyword>
<sequence>MENPRMKPLIGLMLGDVTGIGPELIVKLLSLAETRQKADVVIVGDERVLELGMKDAGQRIPYVKIAHVKDAVHDAAAVPLIDLHNIDPARFPRGELNAESGRLTGETLKVMTDLALAGELDGICFAPLNKAALHRGGWNYHDEHQMFADWTGHVGYFGEVNIIPQFSTFRVTSHVALRQAVDMVKPDRIEGALTLAHDTMRAFGKTAPRIGVAALNPHGGENGLFGDEEIRIIRPTLEALREKGLASEGPFPSDTVFIKARRGDFDAVVIMYHDQGQIATKLLGFSQGVTLTGGLKTVYATPAHGVAYDIVGRGDADVGATAAAFDVATRTASARKASREALAH</sequence>
<dbReference type="Gene3D" id="3.40.718.10">
    <property type="entry name" value="Isopropylmalate Dehydrogenase"/>
    <property type="match status" value="1"/>
</dbReference>
<dbReference type="Proteomes" id="UP000755577">
    <property type="component" value="Unassembled WGS sequence"/>
</dbReference>
<organism evidence="4 5">
    <name type="scientific">Burkholderia anthina</name>
    <dbReference type="NCBI Taxonomy" id="179879"/>
    <lineage>
        <taxon>Bacteria</taxon>
        <taxon>Pseudomonadati</taxon>
        <taxon>Pseudomonadota</taxon>
        <taxon>Betaproteobacteria</taxon>
        <taxon>Burkholderiales</taxon>
        <taxon>Burkholderiaceae</taxon>
        <taxon>Burkholderia</taxon>
        <taxon>Burkholderia cepacia complex</taxon>
    </lineage>
</organism>
<keyword evidence="2" id="KW-0560">Oxidoreductase</keyword>
<comment type="caution">
    <text evidence="4">The sequence shown here is derived from an EMBL/GenBank/DDBJ whole genome shotgun (WGS) entry which is preliminary data.</text>
</comment>
<evidence type="ECO:0000256" key="1">
    <source>
        <dbReference type="ARBA" id="ARBA00022723"/>
    </source>
</evidence>
<dbReference type="PANTHER" id="PTHR30004:SF3">
    <property type="entry name" value="4-HYDROXYTHREONINE-4-PHOSPHATE DEHYDROGENASE 2-RELATED"/>
    <property type="match status" value="1"/>
</dbReference>
<keyword evidence="1" id="KW-0479">Metal-binding</keyword>
<proteinExistence type="predicted"/>
<protein>
    <submittedName>
        <fullName evidence="4">4-hydroxythreonine-4-phosphate dehydrogenase PdxA</fullName>
    </submittedName>
</protein>